<comment type="caution">
    <text evidence="2">The sequence shown here is derived from an EMBL/GenBank/DDBJ whole genome shotgun (WGS) entry which is preliminary data.</text>
</comment>
<proteinExistence type="predicted"/>
<name>A0A445JCU5_GLYSO</name>
<gene>
    <name evidence="2" type="ORF">D0Y65_020181</name>
</gene>
<keyword evidence="3" id="KW-1185">Reference proteome</keyword>
<dbReference type="AlphaFoldDB" id="A0A445JCU5"/>
<reference evidence="2 3" key="1">
    <citation type="submission" date="2018-09" db="EMBL/GenBank/DDBJ databases">
        <title>A high-quality reference genome of wild soybean provides a powerful tool to mine soybean genomes.</title>
        <authorList>
            <person name="Xie M."/>
            <person name="Chung C.Y.L."/>
            <person name="Li M.-W."/>
            <person name="Wong F.-L."/>
            <person name="Chan T.-F."/>
            <person name="Lam H.-M."/>
        </authorList>
    </citation>
    <scope>NUCLEOTIDE SEQUENCE [LARGE SCALE GENOMIC DNA]</scope>
    <source>
        <strain evidence="3">cv. W05</strain>
        <tissue evidence="2">Hypocotyl of etiolated seedlings</tissue>
    </source>
</reference>
<sequence length="79" mass="9008">MTMVDIAFLKAQRCKVATTLAFKISAAENFMDEAQQKEAILNEHVIRLKKEIKDCESDLPSLQDDKKKCIAETIGYKKM</sequence>
<dbReference type="EMBL" id="QZWG01000008">
    <property type="protein sequence ID" value="RZB96270.1"/>
    <property type="molecule type" value="Genomic_DNA"/>
</dbReference>
<evidence type="ECO:0000313" key="2">
    <source>
        <dbReference type="EMBL" id="RZB96270.1"/>
    </source>
</evidence>
<keyword evidence="1" id="KW-0175">Coiled coil</keyword>
<evidence type="ECO:0000313" key="3">
    <source>
        <dbReference type="Proteomes" id="UP000289340"/>
    </source>
</evidence>
<feature type="coiled-coil region" evidence="1">
    <location>
        <begin position="31"/>
        <end position="65"/>
    </location>
</feature>
<protein>
    <submittedName>
        <fullName evidence="2">Pentatricopeptide repeat-containing protein isoform C</fullName>
    </submittedName>
</protein>
<organism evidence="2 3">
    <name type="scientific">Glycine soja</name>
    <name type="common">Wild soybean</name>
    <dbReference type="NCBI Taxonomy" id="3848"/>
    <lineage>
        <taxon>Eukaryota</taxon>
        <taxon>Viridiplantae</taxon>
        <taxon>Streptophyta</taxon>
        <taxon>Embryophyta</taxon>
        <taxon>Tracheophyta</taxon>
        <taxon>Spermatophyta</taxon>
        <taxon>Magnoliopsida</taxon>
        <taxon>eudicotyledons</taxon>
        <taxon>Gunneridae</taxon>
        <taxon>Pentapetalae</taxon>
        <taxon>rosids</taxon>
        <taxon>fabids</taxon>
        <taxon>Fabales</taxon>
        <taxon>Fabaceae</taxon>
        <taxon>Papilionoideae</taxon>
        <taxon>50 kb inversion clade</taxon>
        <taxon>NPAAA clade</taxon>
        <taxon>indigoferoid/millettioid clade</taxon>
        <taxon>Phaseoleae</taxon>
        <taxon>Glycine</taxon>
        <taxon>Glycine subgen. Soja</taxon>
    </lineage>
</organism>
<dbReference type="Proteomes" id="UP000289340">
    <property type="component" value="Chromosome 8"/>
</dbReference>
<accession>A0A445JCU5</accession>
<evidence type="ECO:0000256" key="1">
    <source>
        <dbReference type="SAM" id="Coils"/>
    </source>
</evidence>